<evidence type="ECO:0000313" key="4">
    <source>
        <dbReference type="Proteomes" id="UP000525298"/>
    </source>
</evidence>
<sequence length="395" mass="43935">MTRLLCYMPTPGGLTGAPRRLLTLCQVLKHEGIDVCIASEPGSDLLAAAEAQGVETICLKLLEILRLRHGALFGGSLFFKLRAALALIMQNLAFARLIRKSDADVVWLRGSKGIAFAVLGAWLARRPVVWDVDGSWHSRGVIKRIYGLGLQISRVVVHQYESAGEQIFGQKAAEKFNYKSYTLVPGIELNRLESLKKRKRGQDGNQNPEQPFQILEVGSICERKNQRLMIEAIAELKRIGVNRRILFQVAGGVFEEDYAKRLIEDIKKTGLQENVEPLGWRDDIHSLMSKADLLVLPSLDEGVPNAVQEAMYIGLPVMVSNAGGMPEIVEHGKTGWVLSVDDSRLWAQQIADCIRNEEKCRSVGETASMYADKHFSTDVWGKRYAEVVRQAAGQL</sequence>
<dbReference type="Proteomes" id="UP000525298">
    <property type="component" value="Unassembled WGS sequence"/>
</dbReference>
<dbReference type="Pfam" id="PF13579">
    <property type="entry name" value="Glyco_trans_4_4"/>
    <property type="match status" value="1"/>
</dbReference>
<reference evidence="3 4" key="1">
    <citation type="submission" date="2020-07" db="EMBL/GenBank/DDBJ databases">
        <title>Genomic Encyclopedia of Type Strains, Phase IV (KMG-IV): sequencing the most valuable type-strain genomes for metagenomic binning, comparative biology and taxonomic classification.</title>
        <authorList>
            <person name="Goeker M."/>
        </authorList>
    </citation>
    <scope>NUCLEOTIDE SEQUENCE [LARGE SCALE GENOMIC DNA]</scope>
    <source>
        <strain evidence="3 4">DSM 17721</strain>
    </source>
</reference>
<evidence type="ECO:0000313" key="3">
    <source>
        <dbReference type="EMBL" id="MBA2880018.1"/>
    </source>
</evidence>
<name>A0A7W0C6C3_9BACT</name>
<dbReference type="RefSeq" id="WP_181549692.1">
    <property type="nucleotide sequence ID" value="NZ_JACDUS010000001.1"/>
</dbReference>
<organism evidence="3 4">
    <name type="scientific">Desulfosalsimonas propionicica</name>
    <dbReference type="NCBI Taxonomy" id="332175"/>
    <lineage>
        <taxon>Bacteria</taxon>
        <taxon>Pseudomonadati</taxon>
        <taxon>Thermodesulfobacteriota</taxon>
        <taxon>Desulfobacteria</taxon>
        <taxon>Desulfobacterales</taxon>
        <taxon>Desulfosalsimonadaceae</taxon>
        <taxon>Desulfosalsimonas</taxon>
    </lineage>
</organism>
<proteinExistence type="predicted"/>
<dbReference type="EMBL" id="JACDUS010000001">
    <property type="protein sequence ID" value="MBA2880018.1"/>
    <property type="molecule type" value="Genomic_DNA"/>
</dbReference>
<feature type="domain" description="Glycosyl transferase family 1" evidence="1">
    <location>
        <begin position="204"/>
        <end position="367"/>
    </location>
</feature>
<dbReference type="InterPro" id="IPR028098">
    <property type="entry name" value="Glyco_trans_4-like_N"/>
</dbReference>
<evidence type="ECO:0000259" key="1">
    <source>
        <dbReference type="Pfam" id="PF00534"/>
    </source>
</evidence>
<keyword evidence="4" id="KW-1185">Reference proteome</keyword>
<comment type="caution">
    <text evidence="3">The sequence shown here is derived from an EMBL/GenBank/DDBJ whole genome shotgun (WGS) entry which is preliminary data.</text>
</comment>
<keyword evidence="3" id="KW-0808">Transferase</keyword>
<dbReference type="InterPro" id="IPR001296">
    <property type="entry name" value="Glyco_trans_1"/>
</dbReference>
<dbReference type="GO" id="GO:0016757">
    <property type="term" value="F:glycosyltransferase activity"/>
    <property type="evidence" value="ECO:0007669"/>
    <property type="project" value="InterPro"/>
</dbReference>
<evidence type="ECO:0000259" key="2">
    <source>
        <dbReference type="Pfam" id="PF13579"/>
    </source>
</evidence>
<feature type="domain" description="Glycosyltransferase subfamily 4-like N-terminal" evidence="2">
    <location>
        <begin position="15"/>
        <end position="142"/>
    </location>
</feature>
<dbReference type="SUPFAM" id="SSF53756">
    <property type="entry name" value="UDP-Glycosyltransferase/glycogen phosphorylase"/>
    <property type="match status" value="1"/>
</dbReference>
<dbReference type="PANTHER" id="PTHR12526">
    <property type="entry name" value="GLYCOSYLTRANSFERASE"/>
    <property type="match status" value="1"/>
</dbReference>
<gene>
    <name evidence="3" type="ORF">HNR65_000325</name>
</gene>
<accession>A0A7W0C6C3</accession>
<dbReference type="Gene3D" id="3.40.50.2000">
    <property type="entry name" value="Glycogen Phosphorylase B"/>
    <property type="match status" value="2"/>
</dbReference>
<protein>
    <submittedName>
        <fullName evidence="3">Glycosyltransferase involved in cell wall biosynthesis</fullName>
    </submittedName>
</protein>
<dbReference type="Pfam" id="PF00534">
    <property type="entry name" value="Glycos_transf_1"/>
    <property type="match status" value="1"/>
</dbReference>
<dbReference type="AlphaFoldDB" id="A0A7W0C6C3"/>